<keyword evidence="1" id="KW-0472">Membrane</keyword>
<organism evidence="2 3">
    <name type="scientific">Catenovulum maritimum</name>
    <dbReference type="NCBI Taxonomy" id="1513271"/>
    <lineage>
        <taxon>Bacteria</taxon>
        <taxon>Pseudomonadati</taxon>
        <taxon>Pseudomonadota</taxon>
        <taxon>Gammaproteobacteria</taxon>
        <taxon>Alteromonadales</taxon>
        <taxon>Alteromonadaceae</taxon>
        <taxon>Catenovulum</taxon>
    </lineage>
</organism>
<protein>
    <recommendedName>
        <fullName evidence="4">Transmembrane protein</fullName>
    </recommendedName>
</protein>
<sequence>MIKTRYLLLGLGLLFATLTFLSFYFYWQENKGILEEITLQAEADAVKFAQTHDQNDCLTKVIEQSNDCRDSNCTVGLKQFFYTCFKNAKLSDQVCYKVPETSDYMAKVSWATSTCRKAKVKNGVCNNIINELPLLCHQKSS</sequence>
<feature type="transmembrane region" description="Helical" evidence="1">
    <location>
        <begin position="7"/>
        <end position="27"/>
    </location>
</feature>
<dbReference type="EMBL" id="LAZL01000004">
    <property type="protein sequence ID" value="KMT66341.1"/>
    <property type="molecule type" value="Genomic_DNA"/>
</dbReference>
<dbReference type="RefSeq" id="WP_048689789.1">
    <property type="nucleotide sequence ID" value="NZ_KQ130483.1"/>
</dbReference>
<comment type="caution">
    <text evidence="2">The sequence shown here is derived from an EMBL/GenBank/DDBJ whole genome shotgun (WGS) entry which is preliminary data.</text>
</comment>
<accession>A0A0J8JNX7</accession>
<dbReference type="AlphaFoldDB" id="A0A0J8JNX7"/>
<evidence type="ECO:0008006" key="4">
    <source>
        <dbReference type="Google" id="ProtNLM"/>
    </source>
</evidence>
<evidence type="ECO:0000313" key="2">
    <source>
        <dbReference type="EMBL" id="KMT66341.1"/>
    </source>
</evidence>
<dbReference type="STRING" id="1513271.XM47_03655"/>
<gene>
    <name evidence="2" type="ORF">XM47_03655</name>
</gene>
<dbReference type="Proteomes" id="UP000037600">
    <property type="component" value="Unassembled WGS sequence"/>
</dbReference>
<reference evidence="2 3" key="1">
    <citation type="submission" date="2015-04" db="EMBL/GenBank/DDBJ databases">
        <title>Draft Genome Sequence of the Novel Agar-Digesting Marine Bacterium Q1.</title>
        <authorList>
            <person name="Li Y."/>
            <person name="Li D."/>
            <person name="Chen G."/>
            <person name="Du Z."/>
        </authorList>
    </citation>
    <scope>NUCLEOTIDE SEQUENCE [LARGE SCALE GENOMIC DNA]</scope>
    <source>
        <strain evidence="2 3">Q1</strain>
    </source>
</reference>
<keyword evidence="1" id="KW-1133">Transmembrane helix</keyword>
<evidence type="ECO:0000313" key="3">
    <source>
        <dbReference type="Proteomes" id="UP000037600"/>
    </source>
</evidence>
<name>A0A0J8JNX7_9ALTE</name>
<proteinExistence type="predicted"/>
<dbReference type="OrthoDB" id="6387888at2"/>
<evidence type="ECO:0000256" key="1">
    <source>
        <dbReference type="SAM" id="Phobius"/>
    </source>
</evidence>
<keyword evidence="1" id="KW-0812">Transmembrane</keyword>
<keyword evidence="3" id="KW-1185">Reference proteome</keyword>